<reference evidence="2" key="1">
    <citation type="submission" date="2022-11" db="EMBL/GenBank/DDBJ databases">
        <authorList>
            <person name="Hyden B.L."/>
            <person name="Feng K."/>
            <person name="Yates T."/>
            <person name="Jawdy S."/>
            <person name="Smart L.B."/>
            <person name="Muchero W."/>
        </authorList>
    </citation>
    <scope>NUCLEOTIDE SEQUENCE</scope>
    <source>
        <tissue evidence="2">Shoot tip</tissue>
    </source>
</reference>
<dbReference type="AlphaFoldDB" id="A0A9Q0PSD4"/>
<keyword evidence="3" id="KW-1185">Reference proteome</keyword>
<dbReference type="EMBL" id="JAPFFL010000011">
    <property type="protein sequence ID" value="KAJ6693194.1"/>
    <property type="molecule type" value="Genomic_DNA"/>
</dbReference>
<feature type="signal peptide" evidence="1">
    <location>
        <begin position="1"/>
        <end position="20"/>
    </location>
</feature>
<accession>A0A9Q0PSD4</accession>
<reference evidence="2" key="2">
    <citation type="journal article" date="2023" name="Int. J. Mol. Sci.">
        <title>De Novo Assembly and Annotation of 11 Diverse Shrub Willow (Salix) Genomes Reveals Novel Gene Organization in Sex-Linked Regions.</title>
        <authorList>
            <person name="Hyden B."/>
            <person name="Feng K."/>
            <person name="Yates T.B."/>
            <person name="Jawdy S."/>
            <person name="Cereghino C."/>
            <person name="Smart L.B."/>
            <person name="Muchero W."/>
        </authorList>
    </citation>
    <scope>NUCLEOTIDE SEQUENCE [LARGE SCALE GENOMIC DNA]</scope>
    <source>
        <tissue evidence="2">Shoot tip</tissue>
    </source>
</reference>
<keyword evidence="1" id="KW-0732">Signal</keyword>
<feature type="chain" id="PRO_5040423694" description="Pectate lyase" evidence="1">
    <location>
        <begin position="21"/>
        <end position="128"/>
    </location>
</feature>
<organism evidence="2 3">
    <name type="scientific">Salix viminalis</name>
    <name type="common">Common osier</name>
    <name type="synonym">Basket willow</name>
    <dbReference type="NCBI Taxonomy" id="40686"/>
    <lineage>
        <taxon>Eukaryota</taxon>
        <taxon>Viridiplantae</taxon>
        <taxon>Streptophyta</taxon>
        <taxon>Embryophyta</taxon>
        <taxon>Tracheophyta</taxon>
        <taxon>Spermatophyta</taxon>
        <taxon>Magnoliopsida</taxon>
        <taxon>eudicotyledons</taxon>
        <taxon>Gunneridae</taxon>
        <taxon>Pentapetalae</taxon>
        <taxon>rosids</taxon>
        <taxon>fabids</taxon>
        <taxon>Malpighiales</taxon>
        <taxon>Salicaceae</taxon>
        <taxon>Saliceae</taxon>
        <taxon>Salix</taxon>
    </lineage>
</organism>
<name>A0A9Q0PSD4_SALVM</name>
<evidence type="ECO:0000313" key="3">
    <source>
        <dbReference type="Proteomes" id="UP001151529"/>
    </source>
</evidence>
<proteinExistence type="predicted"/>
<gene>
    <name evidence="2" type="ORF">OIU85_004003</name>
</gene>
<sequence length="128" mass="13298">MVTPCLAFSLALSLTGNVFHFCFHAQDTTSPAVSVNPFPWLTTKPSDSVRSITASGGGAPAVIMCTGFLRGSTSGDLEYANISRVEACVDVVGDGTSHGHGKVKLVRGRDVGGQNGDHVAHLDAVGWK</sequence>
<dbReference type="Proteomes" id="UP001151529">
    <property type="component" value="Chromosome 13"/>
</dbReference>
<evidence type="ECO:0000313" key="2">
    <source>
        <dbReference type="EMBL" id="KAJ6693194.1"/>
    </source>
</evidence>
<comment type="caution">
    <text evidence="2">The sequence shown here is derived from an EMBL/GenBank/DDBJ whole genome shotgun (WGS) entry which is preliminary data.</text>
</comment>
<evidence type="ECO:0000256" key="1">
    <source>
        <dbReference type="SAM" id="SignalP"/>
    </source>
</evidence>
<protein>
    <recommendedName>
        <fullName evidence="4">Pectate lyase</fullName>
    </recommendedName>
</protein>
<evidence type="ECO:0008006" key="4">
    <source>
        <dbReference type="Google" id="ProtNLM"/>
    </source>
</evidence>
<dbReference type="OrthoDB" id="2015551at2759"/>